<dbReference type="PIRSF" id="PIRSF032184">
    <property type="entry name" value="ATPase_V1_H"/>
    <property type="match status" value="1"/>
</dbReference>
<keyword evidence="3 5" id="KW-0375">Hydrogen ion transport</keyword>
<dbReference type="InterPro" id="IPR004908">
    <property type="entry name" value="ATPase_V1-cplx_hsu"/>
</dbReference>
<dbReference type="PANTHER" id="PTHR10698:SF0">
    <property type="entry name" value="V-TYPE PROTON ATPASE SUBUNIT H"/>
    <property type="match status" value="1"/>
</dbReference>
<dbReference type="SUPFAM" id="SSF48371">
    <property type="entry name" value="ARM repeat"/>
    <property type="match status" value="1"/>
</dbReference>
<gene>
    <name evidence="7" type="primary">VMA13_1</name>
    <name evidence="7" type="ORF">BGZ65_003938</name>
</gene>
<evidence type="ECO:0000313" key="7">
    <source>
        <dbReference type="EMBL" id="KAG0000937.1"/>
    </source>
</evidence>
<evidence type="ECO:0000256" key="3">
    <source>
        <dbReference type="ARBA" id="ARBA00022781"/>
    </source>
</evidence>
<dbReference type="Pfam" id="PF11698">
    <property type="entry name" value="V-ATPase_H_C"/>
    <property type="match status" value="1"/>
</dbReference>
<evidence type="ECO:0000256" key="5">
    <source>
        <dbReference type="PIRNR" id="PIRNR032184"/>
    </source>
</evidence>
<comment type="caution">
    <text evidence="7">The sequence shown here is derived from an EMBL/GenBank/DDBJ whole genome shotgun (WGS) entry which is preliminary data.</text>
</comment>
<dbReference type="Gene3D" id="1.25.10.10">
    <property type="entry name" value="Leucine-rich Repeat Variant"/>
    <property type="match status" value="1"/>
</dbReference>
<comment type="subunit">
    <text evidence="5">V-ATPase is a heteromultimeric enzyme made up of two complexes: the ATP-hydrolytic V1 complex and the proton translocation V0 complex.</text>
</comment>
<evidence type="ECO:0000256" key="4">
    <source>
        <dbReference type="ARBA" id="ARBA00023065"/>
    </source>
</evidence>
<dbReference type="InterPro" id="IPR011989">
    <property type="entry name" value="ARM-like"/>
</dbReference>
<dbReference type="GO" id="GO:0046961">
    <property type="term" value="F:proton-transporting ATPase activity, rotational mechanism"/>
    <property type="evidence" value="ECO:0007669"/>
    <property type="project" value="UniProtKB-UniRule"/>
</dbReference>
<proteinExistence type="inferred from homology"/>
<evidence type="ECO:0000256" key="1">
    <source>
        <dbReference type="ARBA" id="ARBA00008613"/>
    </source>
</evidence>
<dbReference type="InterPro" id="IPR038497">
    <property type="entry name" value="ATPase_V1-cplx_hsu_C_sf"/>
</dbReference>
<comment type="function">
    <text evidence="5">Subunit of the V1 complex of vacuolar(H+)-ATPase (V-ATPase), a multisubunit enzyme composed of a peripheral complex (V1) that hydrolyzes ATP and a membrane integral complex (V0) that translocates protons. V-ATPase is responsible for acidifying and maintaining the pH of intracellular compartments.</text>
</comment>
<evidence type="ECO:0000313" key="8">
    <source>
        <dbReference type="Proteomes" id="UP000749646"/>
    </source>
</evidence>
<dbReference type="InterPro" id="IPR011987">
    <property type="entry name" value="ATPase_V1-cplx_hsu_C"/>
</dbReference>
<keyword evidence="8" id="KW-1185">Reference proteome</keyword>
<name>A0A9P6STW4_9FUNG</name>
<keyword evidence="4 5" id="KW-0406">Ion transport</keyword>
<dbReference type="Pfam" id="PF03224">
    <property type="entry name" value="V-ATPase_H_N"/>
    <property type="match status" value="1"/>
</dbReference>
<dbReference type="Proteomes" id="UP000749646">
    <property type="component" value="Unassembled WGS sequence"/>
</dbReference>
<dbReference type="OrthoDB" id="10263554at2759"/>
<reference evidence="7" key="1">
    <citation type="journal article" date="2020" name="Fungal Divers.">
        <title>Resolving the Mortierellaceae phylogeny through synthesis of multi-gene phylogenetics and phylogenomics.</title>
        <authorList>
            <person name="Vandepol N."/>
            <person name="Liber J."/>
            <person name="Desiro A."/>
            <person name="Na H."/>
            <person name="Kennedy M."/>
            <person name="Barry K."/>
            <person name="Grigoriev I.V."/>
            <person name="Miller A.N."/>
            <person name="O'Donnell K."/>
            <person name="Stajich J.E."/>
            <person name="Bonito G."/>
        </authorList>
    </citation>
    <scope>NUCLEOTIDE SEQUENCE</scope>
    <source>
        <strain evidence="7">MES-2147</strain>
    </source>
</reference>
<keyword evidence="2 5" id="KW-0813">Transport</keyword>
<protein>
    <recommendedName>
        <fullName evidence="5">V-type proton ATPase subunit H</fullName>
    </recommendedName>
</protein>
<organism evidence="7 8">
    <name type="scientific">Modicella reniformis</name>
    <dbReference type="NCBI Taxonomy" id="1440133"/>
    <lineage>
        <taxon>Eukaryota</taxon>
        <taxon>Fungi</taxon>
        <taxon>Fungi incertae sedis</taxon>
        <taxon>Mucoromycota</taxon>
        <taxon>Mortierellomycotina</taxon>
        <taxon>Mortierellomycetes</taxon>
        <taxon>Mortierellales</taxon>
        <taxon>Mortierellaceae</taxon>
        <taxon>Modicella</taxon>
    </lineage>
</organism>
<dbReference type="Gene3D" id="1.25.40.150">
    <property type="entry name" value="V-type ATPase, subunit H, C-terminal domain"/>
    <property type="match status" value="1"/>
</dbReference>
<comment type="similarity">
    <text evidence="1 5">Belongs to the V-ATPase H subunit family.</text>
</comment>
<dbReference type="EMBL" id="JAAAHW010000579">
    <property type="protein sequence ID" value="KAG0000937.1"/>
    <property type="molecule type" value="Genomic_DNA"/>
</dbReference>
<dbReference type="InterPro" id="IPR016024">
    <property type="entry name" value="ARM-type_fold"/>
</dbReference>
<dbReference type="PANTHER" id="PTHR10698">
    <property type="entry name" value="V-TYPE PROTON ATPASE SUBUNIT H"/>
    <property type="match status" value="1"/>
</dbReference>
<dbReference type="AlphaFoldDB" id="A0A9P6STW4"/>
<evidence type="ECO:0000256" key="2">
    <source>
        <dbReference type="ARBA" id="ARBA00022448"/>
    </source>
</evidence>
<accession>A0A9P6STW4</accession>
<evidence type="ECO:0000259" key="6">
    <source>
        <dbReference type="Pfam" id="PF11698"/>
    </source>
</evidence>
<dbReference type="GO" id="GO:0000221">
    <property type="term" value="C:vacuolar proton-transporting V-type ATPase, V1 domain"/>
    <property type="evidence" value="ECO:0007669"/>
    <property type="project" value="UniProtKB-UniRule"/>
</dbReference>
<dbReference type="GO" id="GO:0000329">
    <property type="term" value="C:fungal-type vacuole membrane"/>
    <property type="evidence" value="ECO:0007669"/>
    <property type="project" value="TreeGrafter"/>
</dbReference>
<feature type="domain" description="ATPase V1 complex subunit H C-terminal" evidence="6">
    <location>
        <begin position="332"/>
        <end position="432"/>
    </location>
</feature>
<sequence length="439" mass="49818">MVLQSNNANNAAEVTLAVVSNSFLDDLTATTRARPIPWEGYQRATLITQRELNYIKAVDKKTGEELSRAVDKAESVYAELFISLLQKLVRVDTIQSILILIDDLLTDHEERATYFLELTKNDPALPYAPLLKCLRNEDEFVPLKASKILTTLLSASSKPSTDAAQELFRWTTAHLQSNNAAVVDLAVQVLESVLRQRDLRPIYWHTPHAMDVLVRVMKADSQSPQMQYQVIYCFWILTFDLEVAQNLNKRHDIIPTLVEIAKSSIKEKVIRVIISTLRNLVEKAPEANLAAMAAVKLLTFTENLSTRKWSDGDILEDVNYLKTELEENFQMLTTFEVYKAELLSGRLTWSPPHQSDLFWTRNWRELKKDNYALLRVLARLLSTANDPVVLSVAASDIGQFLQEIGVKQRIMELMSHEDQEVRYNSVNASWSLIGGTGLA</sequence>